<reference evidence="16 17" key="2">
    <citation type="journal article" date="2019" name="Nat. Med.">
        <title>A library of human gut bacterial isolates paired with longitudinal multiomics data enables mechanistic microbiome research.</title>
        <authorList>
            <person name="Poyet M."/>
            <person name="Groussin M."/>
            <person name="Gibbons S.M."/>
            <person name="Avila-Pacheco J."/>
            <person name="Jiang X."/>
            <person name="Kearney S.M."/>
            <person name="Perrotta A.R."/>
            <person name="Berdy B."/>
            <person name="Zhao S."/>
            <person name="Lieberman T.D."/>
            <person name="Swanson P.K."/>
            <person name="Smith M."/>
            <person name="Roesemann S."/>
            <person name="Alexander J.E."/>
            <person name="Rich S.A."/>
            <person name="Livny J."/>
            <person name="Vlamakis H."/>
            <person name="Clish C."/>
            <person name="Bullock K."/>
            <person name="Deik A."/>
            <person name="Scott J."/>
            <person name="Pierce K.A."/>
            <person name="Xavier R.J."/>
            <person name="Alm E.J."/>
        </authorList>
    </citation>
    <scope>NUCLEOTIDE SEQUENCE [LARGE SCALE GENOMIC DNA]</scope>
    <source>
        <strain evidence="5 18">BIOML-A1</strain>
        <strain evidence="2 19">BIOML-A25</strain>
        <strain evidence="6 17">BIOML-A4</strain>
        <strain evidence="3 16">BIOML-A5</strain>
        <strain evidence="4">BIOML-A8</strain>
    </source>
</reference>
<dbReference type="EMBL" id="VVZV01000001">
    <property type="protein sequence ID" value="KAA5324860.1"/>
    <property type="molecule type" value="Genomic_DNA"/>
</dbReference>
<dbReference type="EMBL" id="JAHOAX010000005">
    <property type="protein sequence ID" value="MBV3122992.1"/>
    <property type="molecule type" value="Genomic_DNA"/>
</dbReference>
<dbReference type="Proteomes" id="UP001055104">
    <property type="component" value="Unassembled WGS sequence"/>
</dbReference>
<dbReference type="EMBL" id="JAWDEV010000007">
    <property type="protein sequence ID" value="MDU0269888.1"/>
    <property type="molecule type" value="Genomic_DNA"/>
</dbReference>
<reference evidence="10 13" key="1">
    <citation type="submission" date="2018-08" db="EMBL/GenBank/DDBJ databases">
        <title>A genome reference for cultivated species of the human gut microbiota.</title>
        <authorList>
            <person name="Zou Y."/>
            <person name="Xue W."/>
            <person name="Luo G."/>
        </authorList>
    </citation>
    <scope>NUCLEOTIDE SEQUENCE [LARGE SCALE GENOMIC DNA]</scope>
    <source>
        <strain evidence="10 13">AF14-1AC</strain>
    </source>
</reference>
<dbReference type="EMBL" id="SLTX01000001">
    <property type="protein sequence ID" value="TDB07075.1"/>
    <property type="molecule type" value="Genomic_DNA"/>
</dbReference>
<evidence type="ECO:0000313" key="7">
    <source>
        <dbReference type="EMBL" id="MBV3122992.1"/>
    </source>
</evidence>
<dbReference type="RefSeq" id="WP_007837585.1">
    <property type="nucleotide sequence ID" value="NZ_BAABYF010000001.1"/>
</dbReference>
<evidence type="ECO:0000313" key="19">
    <source>
        <dbReference type="Proteomes" id="UP000481700"/>
    </source>
</evidence>
<dbReference type="EMBL" id="VVZE01000001">
    <property type="protein sequence ID" value="KAA5388466.1"/>
    <property type="molecule type" value="Genomic_DNA"/>
</dbReference>
<dbReference type="EMBL" id="QRZL01000003">
    <property type="protein sequence ID" value="RGV80268.1"/>
    <property type="molecule type" value="Genomic_DNA"/>
</dbReference>
<dbReference type="EMBL" id="SLTU01000001">
    <property type="protein sequence ID" value="TDA76624.1"/>
    <property type="molecule type" value="Genomic_DNA"/>
</dbReference>
<dbReference type="EMBL" id="VVYY01000031">
    <property type="protein sequence ID" value="KAA5392437.1"/>
    <property type="molecule type" value="Genomic_DNA"/>
</dbReference>
<dbReference type="Gene3D" id="2.40.128.510">
    <property type="entry name" value="Protein of unknown function DUF4738"/>
    <property type="match status" value="1"/>
</dbReference>
<dbReference type="KEGG" id="bdh:GV66_12840"/>
<proteinExistence type="predicted"/>
<evidence type="ECO:0000313" key="3">
    <source>
        <dbReference type="EMBL" id="KAA5383203.1"/>
    </source>
</evidence>
<name>A0A076J245_9BACT</name>
<evidence type="ECO:0000313" key="16">
    <source>
        <dbReference type="Proteomes" id="UP000347681"/>
    </source>
</evidence>
<dbReference type="Proteomes" id="UP000481616">
    <property type="component" value="Unassembled WGS sequence"/>
</dbReference>
<evidence type="ECO:0000313" key="11">
    <source>
        <dbReference type="EMBL" id="TDA76624.1"/>
    </source>
</evidence>
<dbReference type="Proteomes" id="UP000294834">
    <property type="component" value="Unassembled WGS sequence"/>
</dbReference>
<reference evidence="14 15" key="3">
    <citation type="journal article" date="2019" name="Nat. Microbiol.">
        <title>Genomic variation and strain-specific functional adaptation in the human gut microbiome during early life.</title>
        <authorList>
            <person name="Vatanen T."/>
            <person name="Plichta D.R."/>
            <person name="Somani J."/>
            <person name="Munch P.C."/>
            <person name="Arthur T.D."/>
            <person name="Hall A.B."/>
            <person name="Rudolf S."/>
            <person name="Oakeley E.J."/>
            <person name="Ke X."/>
            <person name="Young R.A."/>
            <person name="Haiser H.J."/>
            <person name="Kolde R."/>
            <person name="Yassour M."/>
            <person name="Luopajarvi K."/>
            <person name="Siljander H."/>
            <person name="Virtanen S.M."/>
            <person name="Ilonen J."/>
            <person name="Uibo R."/>
            <person name="Tillmann V."/>
            <person name="Mokurov S."/>
            <person name="Dorshakova N."/>
            <person name="Porter J.A."/>
            <person name="McHardy A.C."/>
            <person name="Lahdesmaki H."/>
            <person name="Vlamakis H."/>
            <person name="Huttenhower C."/>
            <person name="Knip M."/>
            <person name="Xavier R.J."/>
        </authorList>
    </citation>
    <scope>NUCLEOTIDE SEQUENCE [LARGE SCALE GENOMIC DNA]</scope>
    <source>
        <strain evidence="11 14">RJX1047</strain>
        <strain evidence="12 15">RJX1052</strain>
    </source>
</reference>
<dbReference type="Proteomes" id="UP000347681">
    <property type="component" value="Unassembled WGS sequence"/>
</dbReference>
<evidence type="ECO:0000313" key="13">
    <source>
        <dbReference type="Proteomes" id="UP000283678"/>
    </source>
</evidence>
<dbReference type="KEGG" id="bdo:EL88_05250"/>
<evidence type="ECO:0000313" key="20">
    <source>
        <dbReference type="Proteomes" id="UP000500949"/>
    </source>
</evidence>
<evidence type="ECO:0000313" key="9">
    <source>
        <dbReference type="EMBL" id="QJR76046.1"/>
    </source>
</evidence>
<organism evidence="10 13">
    <name type="scientific">Phocaeicola dorei</name>
    <dbReference type="NCBI Taxonomy" id="357276"/>
    <lineage>
        <taxon>Bacteria</taxon>
        <taxon>Pseudomonadati</taxon>
        <taxon>Bacteroidota</taxon>
        <taxon>Bacteroidia</taxon>
        <taxon>Bacteroidales</taxon>
        <taxon>Bacteroidaceae</taxon>
        <taxon>Phocaeicola</taxon>
    </lineage>
</organism>
<evidence type="ECO:0000313" key="18">
    <source>
        <dbReference type="Proteomes" id="UP000481616"/>
    </source>
</evidence>
<dbReference type="EMBL" id="BQOB01000001">
    <property type="protein sequence ID" value="GKH81851.1"/>
    <property type="molecule type" value="Genomic_DNA"/>
</dbReference>
<dbReference type="PROSITE" id="PS51257">
    <property type="entry name" value="PROKAR_LIPOPROTEIN"/>
    <property type="match status" value="1"/>
</dbReference>
<reference evidence="7" key="5">
    <citation type="submission" date="2021-06" db="EMBL/GenBank/DDBJ databases">
        <title>Collection of gut derived symbiotic bacterial strains cultured from healthy donors.</title>
        <authorList>
            <person name="Lin H."/>
            <person name="Littmann E."/>
            <person name="Pamer E.G."/>
        </authorList>
    </citation>
    <scope>NUCLEOTIDE SEQUENCE</scope>
    <source>
        <strain evidence="7">MSK.5.10</strain>
    </source>
</reference>
<evidence type="ECO:0000313" key="5">
    <source>
        <dbReference type="EMBL" id="KAA5392437.1"/>
    </source>
</evidence>
<evidence type="ECO:0000313" key="1">
    <source>
        <dbReference type="EMBL" id="GKH81851.1"/>
    </source>
</evidence>
<gene>
    <name evidence="1" type="ORF">CE91St7_27350</name>
    <name evidence="10" type="ORF">DWW04_04350</name>
    <name evidence="11" type="ORF">E1I98_09790</name>
    <name evidence="12" type="ORF">E1J06_06420</name>
    <name evidence="4" type="ORF">F2Y44_01750</name>
    <name evidence="6" type="ORF">F2Y51_21570</name>
    <name evidence="5" type="ORF">F2Y58_22140</name>
    <name evidence="3" type="ORF">F2Y61_10220</name>
    <name evidence="2" type="ORF">F2Z07_00410</name>
    <name evidence="9" type="ORF">GKD17_06345</name>
    <name evidence="7" type="ORF">KSU80_07340</name>
    <name evidence="8" type="ORF">RVH45_08225</name>
</gene>
<sequence length="189" mass="21138">MKQIYFLFVVLLVVMAACGGKKETSVDAEQLMFQIDSVDHVTGLQRMQVSRIDQHIVSGGKKYNLFIERAPSDSLPSVKSDLGIFADNRIVVRISRENGSRVFAKTFTKQSFSGFVSADHLRHFILEGVVFDEEKTREGKNIILAASVSYPQTDLYIPFSITITPEGKMSISKNEDMEELPPMLGDSLN</sequence>
<dbReference type="eggNOG" id="ENOG5033QXS">
    <property type="taxonomic scope" value="Bacteria"/>
</dbReference>
<evidence type="ECO:0000313" key="2">
    <source>
        <dbReference type="EMBL" id="KAA5324860.1"/>
    </source>
</evidence>
<dbReference type="EMBL" id="VVZA01000031">
    <property type="protein sequence ID" value="KAA5401548.1"/>
    <property type="molecule type" value="Genomic_DNA"/>
</dbReference>
<evidence type="ECO:0000313" key="12">
    <source>
        <dbReference type="EMBL" id="TDB07075.1"/>
    </source>
</evidence>
<accession>A0A076J245</accession>
<dbReference type="Proteomes" id="UP000777173">
    <property type="component" value="Unassembled WGS sequence"/>
</dbReference>
<evidence type="ECO:0000313" key="14">
    <source>
        <dbReference type="Proteomes" id="UP000294527"/>
    </source>
</evidence>
<dbReference type="GeneID" id="93446304"/>
<evidence type="ECO:0000313" key="4">
    <source>
        <dbReference type="EMBL" id="KAA5388466.1"/>
    </source>
</evidence>
<dbReference type="AlphaFoldDB" id="A0A076J245"/>
<evidence type="ECO:0000313" key="15">
    <source>
        <dbReference type="Proteomes" id="UP000294834"/>
    </source>
</evidence>
<dbReference type="Pfam" id="PF15889">
    <property type="entry name" value="DUF4738"/>
    <property type="match status" value="1"/>
</dbReference>
<dbReference type="Proteomes" id="UP000500949">
    <property type="component" value="Chromosome"/>
</dbReference>
<dbReference type="Proteomes" id="UP000283678">
    <property type="component" value="Unassembled WGS sequence"/>
</dbReference>
<dbReference type="InterPro" id="IPR031762">
    <property type="entry name" value="DUF4738"/>
</dbReference>
<evidence type="ECO:0000313" key="10">
    <source>
        <dbReference type="EMBL" id="RGV80268.1"/>
    </source>
</evidence>
<evidence type="ECO:0000313" key="17">
    <source>
        <dbReference type="Proteomes" id="UP000441162"/>
    </source>
</evidence>
<dbReference type="EMBL" id="VVZB01000004">
    <property type="protein sequence ID" value="KAA5383203.1"/>
    <property type="molecule type" value="Genomic_DNA"/>
</dbReference>
<reference evidence="9 20" key="4">
    <citation type="submission" date="2019-11" db="EMBL/GenBank/DDBJ databases">
        <title>Complete genome sequence of Bacteroides dorei DSM 17855.</title>
        <authorList>
            <person name="Russell J.T."/>
        </authorList>
    </citation>
    <scope>NUCLEOTIDE SEQUENCE [LARGE SCALE GENOMIC DNA]</scope>
    <source>
        <strain evidence="9 20">DSM 17855</strain>
    </source>
</reference>
<reference evidence="8" key="7">
    <citation type="submission" date="2023-10" db="EMBL/GenBank/DDBJ databases">
        <title>Genome of Potential pathogenic bacteria in Crohn's disease.</title>
        <authorList>
            <person name="Rodriguez-Palacios A."/>
        </authorList>
    </citation>
    <scope>NUCLEOTIDE SEQUENCE</scope>
    <source>
        <strain evidence="8">CavFT-hAR62</strain>
    </source>
</reference>
<dbReference type="Proteomes" id="UP000294527">
    <property type="component" value="Unassembled WGS sequence"/>
</dbReference>
<evidence type="ECO:0000313" key="8">
    <source>
        <dbReference type="EMBL" id="MDU0269888.1"/>
    </source>
</evidence>
<dbReference type="Proteomes" id="UP000481700">
    <property type="component" value="Unassembled WGS sequence"/>
</dbReference>
<reference evidence="1" key="6">
    <citation type="submission" date="2022-01" db="EMBL/GenBank/DDBJ databases">
        <title>Novel bile acid biosynthetic pathways are enriched in the microbiome of centenarians.</title>
        <authorList>
            <person name="Sato Y."/>
            <person name="Atarashi K."/>
            <person name="Plichta R.D."/>
            <person name="Arai Y."/>
            <person name="Sasajima S."/>
            <person name="Kearney M.S."/>
            <person name="Suda W."/>
            <person name="Takeshita K."/>
            <person name="Sasaki T."/>
            <person name="Okamoto S."/>
            <person name="Skelly N.A."/>
            <person name="Okamura Y."/>
            <person name="Vlamakis H."/>
            <person name="Li Y."/>
            <person name="Tanoue T."/>
            <person name="Takei H."/>
            <person name="Nittono H."/>
            <person name="Narushima S."/>
            <person name="Irie J."/>
            <person name="Itoh H."/>
            <person name="Moriya K."/>
            <person name="Sugiura Y."/>
            <person name="Suematsu M."/>
            <person name="Moritoki N."/>
            <person name="Shibata S."/>
            <person name="Littman R.D."/>
            <person name="Fischbach A.M."/>
            <person name="Uwamino Y."/>
            <person name="Inoue T."/>
            <person name="Honda A."/>
            <person name="Hattori M."/>
            <person name="Murai T."/>
            <person name="Xavier J.R."/>
            <person name="Hirose N."/>
            <person name="Honda K."/>
        </authorList>
    </citation>
    <scope>NUCLEOTIDE SEQUENCE</scope>
    <source>
        <strain evidence="1">CE91-St7</strain>
    </source>
</reference>
<evidence type="ECO:0000313" key="6">
    <source>
        <dbReference type="EMBL" id="KAA5401548.1"/>
    </source>
</evidence>
<protein>
    <submittedName>
        <fullName evidence="10">DUF4738 domain-containing protein</fullName>
    </submittedName>
</protein>
<dbReference type="EMBL" id="CP046176">
    <property type="protein sequence ID" value="QJR76046.1"/>
    <property type="molecule type" value="Genomic_DNA"/>
</dbReference>
<dbReference type="Proteomes" id="UP001181086">
    <property type="component" value="Unassembled WGS sequence"/>
</dbReference>
<dbReference type="Proteomes" id="UP000441162">
    <property type="component" value="Unassembled WGS sequence"/>
</dbReference>